<proteinExistence type="inferred from homology"/>
<reference evidence="3" key="2">
    <citation type="journal article" date="2022" name="Microbiol. Resour. Announc.">
        <title>Metagenome Sequencing to Explore Phylogenomics of Terrestrial Cyanobacteria.</title>
        <authorList>
            <person name="Ward R.D."/>
            <person name="Stajich J.E."/>
            <person name="Johansen J.R."/>
            <person name="Huntemann M."/>
            <person name="Clum A."/>
            <person name="Foster B."/>
            <person name="Foster B."/>
            <person name="Roux S."/>
            <person name="Palaniappan K."/>
            <person name="Varghese N."/>
            <person name="Mukherjee S."/>
            <person name="Reddy T.B.K."/>
            <person name="Daum C."/>
            <person name="Copeland A."/>
            <person name="Chen I.A."/>
            <person name="Ivanova N.N."/>
            <person name="Kyrpides N.C."/>
            <person name="Shapiro N."/>
            <person name="Eloe-Fadrosh E.A."/>
            <person name="Pietrasiak N."/>
        </authorList>
    </citation>
    <scope>NUCLEOTIDE SEQUENCE</scope>
    <source>
        <strain evidence="3">JT2-VF2</strain>
    </source>
</reference>
<dbReference type="PANTHER" id="PTHR33713:SF6">
    <property type="entry name" value="ANTITOXIN YEFM"/>
    <property type="match status" value="1"/>
</dbReference>
<dbReference type="Gene3D" id="1.10.1220.170">
    <property type="match status" value="1"/>
</dbReference>
<dbReference type="InterPro" id="IPR006442">
    <property type="entry name" value="Antitoxin_Phd/YefM"/>
</dbReference>
<evidence type="ECO:0000256" key="2">
    <source>
        <dbReference type="RuleBase" id="RU362080"/>
    </source>
</evidence>
<accession>A0A951UEE2</accession>
<dbReference type="Pfam" id="PF02604">
    <property type="entry name" value="PhdYeFM_antitox"/>
    <property type="match status" value="1"/>
</dbReference>
<dbReference type="AlphaFoldDB" id="A0A951UEE2"/>
<comment type="similarity">
    <text evidence="1 2">Belongs to the phD/YefM antitoxin family.</text>
</comment>
<protein>
    <recommendedName>
        <fullName evidence="2">Antitoxin</fullName>
    </recommendedName>
</protein>
<comment type="caution">
    <text evidence="3">The sequence shown here is derived from an EMBL/GenBank/DDBJ whole genome shotgun (WGS) entry which is preliminary data.</text>
</comment>
<dbReference type="InterPro" id="IPR051405">
    <property type="entry name" value="phD/YefM_antitoxin"/>
</dbReference>
<comment type="function">
    <text evidence="2">Antitoxin component of a type II toxin-antitoxin (TA) system.</text>
</comment>
<dbReference type="InterPro" id="IPR036165">
    <property type="entry name" value="YefM-like_sf"/>
</dbReference>
<organism evidence="3 4">
    <name type="scientific">Mojavia pulchra JT2-VF2</name>
    <dbReference type="NCBI Taxonomy" id="287848"/>
    <lineage>
        <taxon>Bacteria</taxon>
        <taxon>Bacillati</taxon>
        <taxon>Cyanobacteriota</taxon>
        <taxon>Cyanophyceae</taxon>
        <taxon>Nostocales</taxon>
        <taxon>Nostocaceae</taxon>
    </lineage>
</organism>
<dbReference type="SUPFAM" id="SSF143120">
    <property type="entry name" value="YefM-like"/>
    <property type="match status" value="1"/>
</dbReference>
<sequence>MPVKVTSAEANGNLDKLCTQVLETGEAVVISQADGKNVVLIAETELNSLLETLNLLRSPANSARLLTALERAKAGTIEPQNVNELYDKFGLNEDDTDNEIAAAS</sequence>
<evidence type="ECO:0000313" key="3">
    <source>
        <dbReference type="EMBL" id="MBW4560447.1"/>
    </source>
</evidence>
<dbReference type="PANTHER" id="PTHR33713">
    <property type="entry name" value="ANTITOXIN YAFN-RELATED"/>
    <property type="match status" value="1"/>
</dbReference>
<gene>
    <name evidence="3" type="ORF">KME32_04670</name>
</gene>
<reference evidence="3" key="1">
    <citation type="submission" date="2021-05" db="EMBL/GenBank/DDBJ databases">
        <authorList>
            <person name="Pietrasiak N."/>
            <person name="Ward R."/>
            <person name="Stajich J.E."/>
            <person name="Kurbessoian T."/>
        </authorList>
    </citation>
    <scope>NUCLEOTIDE SEQUENCE</scope>
    <source>
        <strain evidence="3">JT2-VF2</strain>
    </source>
</reference>
<name>A0A951UEE2_9NOST</name>
<dbReference type="EMBL" id="JAHHHN010000002">
    <property type="protein sequence ID" value="MBW4560447.1"/>
    <property type="molecule type" value="Genomic_DNA"/>
</dbReference>
<dbReference type="Gene3D" id="3.40.1620.10">
    <property type="entry name" value="YefM-like domain"/>
    <property type="match status" value="1"/>
</dbReference>
<evidence type="ECO:0000256" key="1">
    <source>
        <dbReference type="ARBA" id="ARBA00009981"/>
    </source>
</evidence>
<evidence type="ECO:0000313" key="4">
    <source>
        <dbReference type="Proteomes" id="UP000715781"/>
    </source>
</evidence>
<dbReference type="Proteomes" id="UP000715781">
    <property type="component" value="Unassembled WGS sequence"/>
</dbReference>